<dbReference type="AlphaFoldDB" id="A0A067GB89"/>
<dbReference type="Gene3D" id="1.20.1280.50">
    <property type="match status" value="1"/>
</dbReference>
<evidence type="ECO:0000313" key="2">
    <source>
        <dbReference type="EMBL" id="KDO72747.1"/>
    </source>
</evidence>
<evidence type="ECO:0000259" key="1">
    <source>
        <dbReference type="Pfam" id="PF12937"/>
    </source>
</evidence>
<dbReference type="PANTHER" id="PTHR47722:SF1">
    <property type="entry name" value="F-BOX DOMAIN CONTAINING PROTEIN, EXPRESSED"/>
    <property type="match status" value="1"/>
</dbReference>
<organism evidence="2 3">
    <name type="scientific">Citrus sinensis</name>
    <name type="common">Sweet orange</name>
    <name type="synonym">Citrus aurantium var. sinensis</name>
    <dbReference type="NCBI Taxonomy" id="2711"/>
    <lineage>
        <taxon>Eukaryota</taxon>
        <taxon>Viridiplantae</taxon>
        <taxon>Streptophyta</taxon>
        <taxon>Embryophyta</taxon>
        <taxon>Tracheophyta</taxon>
        <taxon>Spermatophyta</taxon>
        <taxon>Magnoliopsida</taxon>
        <taxon>eudicotyledons</taxon>
        <taxon>Gunneridae</taxon>
        <taxon>Pentapetalae</taxon>
        <taxon>rosids</taxon>
        <taxon>malvids</taxon>
        <taxon>Sapindales</taxon>
        <taxon>Rutaceae</taxon>
        <taxon>Aurantioideae</taxon>
        <taxon>Citrus</taxon>
    </lineage>
</organism>
<protein>
    <recommendedName>
        <fullName evidence="1">F-box domain-containing protein</fullName>
    </recommendedName>
</protein>
<name>A0A067GB89_CITSI</name>
<keyword evidence="3" id="KW-1185">Reference proteome</keyword>
<dbReference type="Proteomes" id="UP000027120">
    <property type="component" value="Unassembled WGS sequence"/>
</dbReference>
<reference evidence="2 3" key="1">
    <citation type="submission" date="2014-04" db="EMBL/GenBank/DDBJ databases">
        <authorList>
            <consortium name="International Citrus Genome Consortium"/>
            <person name="Gmitter F."/>
            <person name="Chen C."/>
            <person name="Farmerie W."/>
            <person name="Harkins T."/>
            <person name="Desany B."/>
            <person name="Mohiuddin M."/>
            <person name="Kodira C."/>
            <person name="Borodovsky M."/>
            <person name="Lomsadze A."/>
            <person name="Burns P."/>
            <person name="Jenkins J."/>
            <person name="Prochnik S."/>
            <person name="Shu S."/>
            <person name="Chapman J."/>
            <person name="Pitluck S."/>
            <person name="Schmutz J."/>
            <person name="Rokhsar D."/>
        </authorList>
    </citation>
    <scope>NUCLEOTIDE SEQUENCE</scope>
</reference>
<sequence length="218" mass="24970">MADEEVLKAVFPFLDGKDLASCMVVSKQWRDIARDDYYGSAFVQGDGLRFASDQILPRYIRPLINGSIVELFSRQGFPSMIWNFFIDIWSEDKLIFSEVVAGTVLQNGMMADLSCDLEVREYKMTIPVEPRFTVTWSQNVSVSVLVVRKDSNRVACIINKSRFEYIDRTAGIRGWISLRFVEDGDEGVLTVFGIEMDFCDAANSKEEVLWLLDMLDWK</sequence>
<dbReference type="InterPro" id="IPR036047">
    <property type="entry name" value="F-box-like_dom_sf"/>
</dbReference>
<dbReference type="InterPro" id="IPR001810">
    <property type="entry name" value="F-box_dom"/>
</dbReference>
<dbReference type="STRING" id="2711.A0A067GB89"/>
<dbReference type="EMBL" id="KK784887">
    <property type="protein sequence ID" value="KDO72747.1"/>
    <property type="molecule type" value="Genomic_DNA"/>
</dbReference>
<gene>
    <name evidence="2" type="ORF">CISIN_1g048344mg</name>
</gene>
<dbReference type="SUPFAM" id="SSF81383">
    <property type="entry name" value="F-box domain"/>
    <property type="match status" value="1"/>
</dbReference>
<evidence type="ECO:0000313" key="3">
    <source>
        <dbReference type="Proteomes" id="UP000027120"/>
    </source>
</evidence>
<proteinExistence type="predicted"/>
<dbReference type="PANTHER" id="PTHR47722">
    <property type="entry name" value="EXPRESSED PROTEIN"/>
    <property type="match status" value="1"/>
</dbReference>
<dbReference type="Pfam" id="PF12937">
    <property type="entry name" value="F-box-like"/>
    <property type="match status" value="1"/>
</dbReference>
<dbReference type="InterPro" id="IPR044207">
    <property type="entry name" value="At5g39250-like"/>
</dbReference>
<accession>A0A067GB89</accession>
<feature type="domain" description="F-box" evidence="1">
    <location>
        <begin position="4"/>
        <end position="37"/>
    </location>
</feature>